<feature type="transmembrane region" description="Helical" evidence="1">
    <location>
        <begin position="96"/>
        <end position="117"/>
    </location>
</feature>
<evidence type="ECO:0000313" key="3">
    <source>
        <dbReference type="Proteomes" id="UP000204584"/>
    </source>
</evidence>
<gene>
    <name evidence="2" type="ORF">psal_cds_1255</name>
</gene>
<keyword evidence="3" id="KW-1185">Reference proteome</keyword>
<dbReference type="KEGG" id="vg:16607378"/>
<name>S4W1C1_9VIRU</name>
<organism evidence="2 3">
    <name type="scientific">Pandoravirus salinus</name>
    <dbReference type="NCBI Taxonomy" id="1349410"/>
    <lineage>
        <taxon>Viruses</taxon>
        <taxon>Pandoravirus</taxon>
    </lineage>
</organism>
<dbReference type="Proteomes" id="UP000204584">
    <property type="component" value="Segment"/>
</dbReference>
<keyword evidence="1" id="KW-0472">Membrane</keyword>
<reference evidence="2 3" key="1">
    <citation type="journal article" date="2013" name="Science">
        <title>Pandoraviruses: amoeba viruses with genomes up to 2.5 Mb reaching that of parasitic eukaryotes.</title>
        <authorList>
            <person name="Philippe N."/>
            <person name="Legendre M."/>
            <person name="Doutre G."/>
            <person name="Coute Y."/>
            <person name="Poirot O."/>
            <person name="Lescot M."/>
            <person name="Arslan D."/>
            <person name="Seltzer V."/>
            <person name="Bertaux L."/>
            <person name="Bruley C."/>
            <person name="Garin J."/>
            <person name="Claverie J.M."/>
            <person name="Abergel C."/>
        </authorList>
    </citation>
    <scope>NUCLEOTIDE SEQUENCE [LARGE SCALE GENOMIC DNA]</scope>
</reference>
<dbReference type="GeneID" id="16607378"/>
<feature type="transmembrane region" description="Helical" evidence="1">
    <location>
        <begin position="21"/>
        <end position="49"/>
    </location>
</feature>
<evidence type="ECO:0000256" key="1">
    <source>
        <dbReference type="SAM" id="Phobius"/>
    </source>
</evidence>
<proteinExistence type="predicted"/>
<protein>
    <submittedName>
        <fullName evidence="2">Uncharacterized protein</fullName>
    </submittedName>
</protein>
<dbReference type="RefSeq" id="YP_008438670.1">
    <property type="nucleotide sequence ID" value="NC_022098.1"/>
</dbReference>
<accession>S4W1C1</accession>
<keyword evidence="1" id="KW-0812">Transmembrane</keyword>
<dbReference type="EMBL" id="KC977571">
    <property type="protein sequence ID" value="AGO85591.1"/>
    <property type="molecule type" value="Genomic_DNA"/>
</dbReference>
<keyword evidence="1" id="KW-1133">Transmembrane helix</keyword>
<evidence type="ECO:0000313" key="2">
    <source>
        <dbReference type="EMBL" id="AGO85591.1"/>
    </source>
</evidence>
<sequence length="134" mass="14448">MHKAARPMRPRPTQSHDDCDCGGLACRILLTLVCAALFLLCTFALYSAFYGARDANDYYGECVRVTTERQAGPKCAGSIKVDCAFAPRRSCAMSTLGFIIGSIFLWVLYVLLLPVLAPFAVYDWIAAAAAAAAS</sequence>